<dbReference type="AlphaFoldDB" id="A0A8H5J6K0"/>
<accession>A0A8H5J6K0</accession>
<reference evidence="2 3" key="1">
    <citation type="submission" date="2020-05" db="EMBL/GenBank/DDBJ databases">
        <title>Identification and distribution of gene clusters putatively required for synthesis of sphingolipid metabolism inhibitors in phylogenetically diverse species of the filamentous fungus Fusarium.</title>
        <authorList>
            <person name="Kim H.-S."/>
            <person name="Busman M."/>
            <person name="Brown D.W."/>
            <person name="Divon H."/>
            <person name="Uhlig S."/>
            <person name="Proctor R.H."/>
        </authorList>
    </citation>
    <scope>NUCLEOTIDE SEQUENCE [LARGE SCALE GENOMIC DNA]</scope>
    <source>
        <strain evidence="2 3">NRRL 25196</strain>
    </source>
</reference>
<keyword evidence="3" id="KW-1185">Reference proteome</keyword>
<comment type="caution">
    <text evidence="2">The sequence shown here is derived from an EMBL/GenBank/DDBJ whole genome shotgun (WGS) entry which is preliminary data.</text>
</comment>
<protein>
    <submittedName>
        <fullName evidence="2">Uncharacterized protein</fullName>
    </submittedName>
</protein>
<sequence>MDKKDRIRRQLRSCAEQMQQLLDQINPNHKISQSLKASISQIRHFNQFDQPNVLSLWQDLLHEPRALPFRVEEFSRQEQSKSLLDRRAERSHGIPILLVDTGNNREESLPRVQKKVKASDIKDEFHDAPLKLKVTSKHNSDEDELIQPGNQREGWLLGDEKKLGSQNIIDRRHRPATKWKVVRKRKNSADYDGDDELNRPDTKRAKSFKKHVCIPL</sequence>
<evidence type="ECO:0000256" key="1">
    <source>
        <dbReference type="SAM" id="MobiDB-lite"/>
    </source>
</evidence>
<feature type="region of interest" description="Disordered" evidence="1">
    <location>
        <begin position="178"/>
        <end position="209"/>
    </location>
</feature>
<dbReference type="Proteomes" id="UP000574317">
    <property type="component" value="Unassembled WGS sequence"/>
</dbReference>
<gene>
    <name evidence="2" type="ORF">FNAPI_7930</name>
</gene>
<evidence type="ECO:0000313" key="3">
    <source>
        <dbReference type="Proteomes" id="UP000574317"/>
    </source>
</evidence>
<evidence type="ECO:0000313" key="2">
    <source>
        <dbReference type="EMBL" id="KAF5549754.1"/>
    </source>
</evidence>
<organism evidence="2 3">
    <name type="scientific">Fusarium napiforme</name>
    <dbReference type="NCBI Taxonomy" id="42672"/>
    <lineage>
        <taxon>Eukaryota</taxon>
        <taxon>Fungi</taxon>
        <taxon>Dikarya</taxon>
        <taxon>Ascomycota</taxon>
        <taxon>Pezizomycotina</taxon>
        <taxon>Sordariomycetes</taxon>
        <taxon>Hypocreomycetidae</taxon>
        <taxon>Hypocreales</taxon>
        <taxon>Nectriaceae</taxon>
        <taxon>Fusarium</taxon>
        <taxon>Fusarium fujikuroi species complex</taxon>
    </lineage>
</organism>
<proteinExistence type="predicted"/>
<name>A0A8H5J6K0_9HYPO</name>
<dbReference type="EMBL" id="JAAOAO010000293">
    <property type="protein sequence ID" value="KAF5549754.1"/>
    <property type="molecule type" value="Genomic_DNA"/>
</dbReference>